<dbReference type="InterPro" id="IPR008906">
    <property type="entry name" value="HATC_C_dom"/>
</dbReference>
<dbReference type="SUPFAM" id="SSF53098">
    <property type="entry name" value="Ribonuclease H-like"/>
    <property type="match status" value="1"/>
</dbReference>
<keyword evidence="2" id="KW-0479">Metal-binding</keyword>
<dbReference type="EMBL" id="JBEDUW010000037">
    <property type="protein sequence ID" value="KAK9907134.1"/>
    <property type="molecule type" value="Genomic_DNA"/>
</dbReference>
<evidence type="ECO:0000256" key="3">
    <source>
        <dbReference type="ARBA" id="ARBA00022771"/>
    </source>
</evidence>
<dbReference type="PANTHER" id="PTHR46481">
    <property type="entry name" value="ZINC FINGER BED DOMAIN-CONTAINING PROTEIN 4"/>
    <property type="match status" value="1"/>
</dbReference>
<dbReference type="InterPro" id="IPR012337">
    <property type="entry name" value="RNaseH-like_sf"/>
</dbReference>
<protein>
    <recommendedName>
        <fullName evidence="7">HAT C-terminal dimerisation domain-containing protein</fullName>
    </recommendedName>
</protein>
<dbReference type="PANTHER" id="PTHR46481:SF10">
    <property type="entry name" value="ZINC FINGER BED DOMAIN-CONTAINING PROTEIN 39"/>
    <property type="match status" value="1"/>
</dbReference>
<evidence type="ECO:0000256" key="1">
    <source>
        <dbReference type="ARBA" id="ARBA00004123"/>
    </source>
</evidence>
<dbReference type="GO" id="GO:0008270">
    <property type="term" value="F:zinc ion binding"/>
    <property type="evidence" value="ECO:0007669"/>
    <property type="project" value="UniProtKB-KW"/>
</dbReference>
<organism evidence="8 9">
    <name type="scientific">Rubus argutus</name>
    <name type="common">Southern blackberry</name>
    <dbReference type="NCBI Taxonomy" id="59490"/>
    <lineage>
        <taxon>Eukaryota</taxon>
        <taxon>Viridiplantae</taxon>
        <taxon>Streptophyta</taxon>
        <taxon>Embryophyta</taxon>
        <taxon>Tracheophyta</taxon>
        <taxon>Spermatophyta</taxon>
        <taxon>Magnoliopsida</taxon>
        <taxon>eudicotyledons</taxon>
        <taxon>Gunneridae</taxon>
        <taxon>Pentapetalae</taxon>
        <taxon>rosids</taxon>
        <taxon>fabids</taxon>
        <taxon>Rosales</taxon>
        <taxon>Rosaceae</taxon>
        <taxon>Rosoideae</taxon>
        <taxon>Rosoideae incertae sedis</taxon>
        <taxon>Rubus</taxon>
    </lineage>
</organism>
<dbReference type="InterPro" id="IPR052035">
    <property type="entry name" value="ZnF_BED_domain_contain"/>
</dbReference>
<keyword evidence="9" id="KW-1185">Reference proteome</keyword>
<gene>
    <name evidence="8" type="ORF">M0R45_002379</name>
</gene>
<dbReference type="AlphaFoldDB" id="A0AAW1VPY7"/>
<reference evidence="8 9" key="1">
    <citation type="journal article" date="2023" name="G3 (Bethesda)">
        <title>A chromosome-length genome assembly and annotation of blackberry (Rubus argutus, cv. 'Hillquist').</title>
        <authorList>
            <person name="Bruna T."/>
            <person name="Aryal R."/>
            <person name="Dudchenko O."/>
            <person name="Sargent D.J."/>
            <person name="Mead D."/>
            <person name="Buti M."/>
            <person name="Cavallini A."/>
            <person name="Hytonen T."/>
            <person name="Andres J."/>
            <person name="Pham M."/>
            <person name="Weisz D."/>
            <person name="Mascagni F."/>
            <person name="Usai G."/>
            <person name="Natali L."/>
            <person name="Bassil N."/>
            <person name="Fernandez G.E."/>
            <person name="Lomsadze A."/>
            <person name="Armour M."/>
            <person name="Olukolu B."/>
            <person name="Poorten T."/>
            <person name="Britton C."/>
            <person name="Davik J."/>
            <person name="Ashrafi H."/>
            <person name="Aiden E.L."/>
            <person name="Borodovsky M."/>
            <person name="Worthington M."/>
        </authorList>
    </citation>
    <scope>NUCLEOTIDE SEQUENCE [LARGE SCALE GENOMIC DNA]</scope>
    <source>
        <strain evidence="8">PI 553951</strain>
    </source>
</reference>
<evidence type="ECO:0000313" key="9">
    <source>
        <dbReference type="Proteomes" id="UP001457282"/>
    </source>
</evidence>
<feature type="compositionally biased region" description="Basic and acidic residues" evidence="6">
    <location>
        <begin position="1"/>
        <end position="10"/>
    </location>
</feature>
<dbReference type="GO" id="GO:0005634">
    <property type="term" value="C:nucleus"/>
    <property type="evidence" value="ECO:0007669"/>
    <property type="project" value="UniProtKB-SubCell"/>
</dbReference>
<accession>A0AAW1VPY7</accession>
<evidence type="ECO:0000259" key="7">
    <source>
        <dbReference type="Pfam" id="PF05699"/>
    </source>
</evidence>
<dbReference type="Proteomes" id="UP001457282">
    <property type="component" value="Unassembled WGS sequence"/>
</dbReference>
<evidence type="ECO:0000256" key="4">
    <source>
        <dbReference type="ARBA" id="ARBA00022833"/>
    </source>
</evidence>
<feature type="region of interest" description="Disordered" evidence="6">
    <location>
        <begin position="1"/>
        <end position="27"/>
    </location>
</feature>
<comment type="subcellular location">
    <subcellularLocation>
        <location evidence="1">Nucleus</location>
    </subcellularLocation>
</comment>
<evidence type="ECO:0000256" key="6">
    <source>
        <dbReference type="SAM" id="MobiDB-lite"/>
    </source>
</evidence>
<evidence type="ECO:0000256" key="2">
    <source>
        <dbReference type="ARBA" id="ARBA00022723"/>
    </source>
</evidence>
<dbReference type="GO" id="GO:0046983">
    <property type="term" value="F:protein dimerization activity"/>
    <property type="evidence" value="ECO:0007669"/>
    <property type="project" value="InterPro"/>
</dbReference>
<evidence type="ECO:0000313" key="8">
    <source>
        <dbReference type="EMBL" id="KAK9907134.1"/>
    </source>
</evidence>
<comment type="caution">
    <text evidence="8">The sequence shown here is derived from an EMBL/GenBank/DDBJ whole genome shotgun (WGS) entry which is preliminary data.</text>
</comment>
<feature type="domain" description="HAT C-terminal dimerisation" evidence="7">
    <location>
        <begin position="494"/>
        <end position="569"/>
    </location>
</feature>
<sequence length="597" mass="68882">MDGAEIKNSVDDVEMNESDNESVGQESRIGSSYMPTFRYSHYKMRQGLAKYTSSSGQVYTSAQHVRFERFIQEYVQSEYSGLCLHTIRSDSLNLFNDMKQALIYELSGFNGTFSFSTNFWSSADHQLGFVCVTAHYIDSAWMLQRRIIAFRMLEYPHNDNVIFQSMMDLFREYMIDDKIFNITFDNVTGSDAIIDMFKNTLQPQFSYMRCLCHMVSSMVQEGLKLMETHIEKIRGAILYIASSSARQEEFSALCESRGLKCRKLKPDFKTHWNSTFLMLVSCVDYNAAISDFYNGKHDGNNRLCESDWEITFVFMNFLKVFRSVALSNSKVYSPTSSGGLPILFAVSECFAEHRGHSIPEFAAIYDIMESRFKSYCECMLPSFCLAAAMDPRLKQHGLDLVVKDISENLGMPLLNIDAKAIEARLHGLYKGYESKFAKKEKPTSSTNSDQMRKRKSFDGYSYEILRERRKQMDLETYGPTELHKYLGVNYTAYMTNEEFQKFDILAWWKYNEGSFPVLSKMARDLLTPSVSAVAPEFVFSTTVGNQVLDYKRSMQPSTMLDCLFCMKDWEDARLRAQNWSDHDMVEYFADSDQNSVD</sequence>
<keyword evidence="4" id="KW-0862">Zinc</keyword>
<dbReference type="Pfam" id="PF05699">
    <property type="entry name" value="Dimer_Tnp_hAT"/>
    <property type="match status" value="1"/>
</dbReference>
<evidence type="ECO:0000256" key="5">
    <source>
        <dbReference type="ARBA" id="ARBA00023242"/>
    </source>
</evidence>
<proteinExistence type="predicted"/>
<name>A0AAW1VPY7_RUBAR</name>
<feature type="compositionally biased region" description="Acidic residues" evidence="6">
    <location>
        <begin position="11"/>
        <end position="20"/>
    </location>
</feature>
<keyword evidence="3" id="KW-0863">Zinc-finger</keyword>
<keyword evidence="5" id="KW-0539">Nucleus</keyword>